<comment type="similarity">
    <text evidence="1">Belongs to the LysR transcriptional regulatory family.</text>
</comment>
<name>A0A2U1TCT5_9MICO</name>
<dbReference type="AlphaFoldDB" id="A0A2U1TCT5"/>
<evidence type="ECO:0000256" key="3">
    <source>
        <dbReference type="ARBA" id="ARBA00023125"/>
    </source>
</evidence>
<dbReference type="PANTHER" id="PTHR30579:SF2">
    <property type="entry name" value="HTH-TYPE TRANSCRIPTIONAL REGULATOR ARGP"/>
    <property type="match status" value="1"/>
</dbReference>
<dbReference type="RefSeq" id="WP_108963072.1">
    <property type="nucleotide sequence ID" value="NZ_QEFB01000011.1"/>
</dbReference>
<reference evidence="8" key="1">
    <citation type="submission" date="2018-04" db="EMBL/GenBank/DDBJ databases">
        <authorList>
            <person name="Liu S."/>
            <person name="Wang Z."/>
            <person name="Li J."/>
        </authorList>
    </citation>
    <scope>NUCLEOTIDE SEQUENCE [LARGE SCALE GENOMIC DNA]</scope>
    <source>
        <strain evidence="8">622</strain>
    </source>
</reference>
<dbReference type="InterPro" id="IPR036390">
    <property type="entry name" value="WH_DNA-bd_sf"/>
</dbReference>
<evidence type="ECO:0000259" key="6">
    <source>
        <dbReference type="PROSITE" id="PS50931"/>
    </source>
</evidence>
<feature type="domain" description="HTH lysR-type" evidence="6">
    <location>
        <begin position="1"/>
        <end position="57"/>
    </location>
</feature>
<dbReference type="Pfam" id="PF00126">
    <property type="entry name" value="HTH_1"/>
    <property type="match status" value="1"/>
</dbReference>
<dbReference type="Proteomes" id="UP000244962">
    <property type="component" value="Unassembled WGS sequence"/>
</dbReference>
<dbReference type="GO" id="GO:0003700">
    <property type="term" value="F:DNA-binding transcription factor activity"/>
    <property type="evidence" value="ECO:0007669"/>
    <property type="project" value="InterPro"/>
</dbReference>
<keyword evidence="8" id="KW-1185">Reference proteome</keyword>
<dbReference type="NCBIfam" id="NF009888">
    <property type="entry name" value="PRK13348.1"/>
    <property type="match status" value="1"/>
</dbReference>
<evidence type="ECO:0000256" key="4">
    <source>
        <dbReference type="ARBA" id="ARBA00023159"/>
    </source>
</evidence>
<dbReference type="Gene3D" id="3.40.190.290">
    <property type="match status" value="1"/>
</dbReference>
<dbReference type="NCBIfam" id="TIGR03298">
    <property type="entry name" value="argP"/>
    <property type="match status" value="1"/>
</dbReference>
<organism evidence="7 8">
    <name type="scientific">Mycetocola zhujimingii</name>
    <dbReference type="NCBI Taxonomy" id="2079792"/>
    <lineage>
        <taxon>Bacteria</taxon>
        <taxon>Bacillati</taxon>
        <taxon>Actinomycetota</taxon>
        <taxon>Actinomycetes</taxon>
        <taxon>Micrococcales</taxon>
        <taxon>Microbacteriaceae</taxon>
        <taxon>Mycetocola</taxon>
    </lineage>
</organism>
<dbReference type="SUPFAM" id="SSF46785">
    <property type="entry name" value="Winged helix' DNA-binding domain"/>
    <property type="match status" value="1"/>
</dbReference>
<dbReference type="Pfam" id="PF03466">
    <property type="entry name" value="LysR_substrate"/>
    <property type="match status" value="1"/>
</dbReference>
<dbReference type="EMBL" id="QEFB01000011">
    <property type="protein sequence ID" value="PWC06620.1"/>
    <property type="molecule type" value="Genomic_DNA"/>
</dbReference>
<proteinExistence type="inferred from homology"/>
<dbReference type="InterPro" id="IPR000847">
    <property type="entry name" value="LysR_HTH_N"/>
</dbReference>
<dbReference type="Gene3D" id="1.10.10.10">
    <property type="entry name" value="Winged helix-like DNA-binding domain superfamily/Winged helix DNA-binding domain"/>
    <property type="match status" value="1"/>
</dbReference>
<dbReference type="SUPFAM" id="SSF53850">
    <property type="entry name" value="Periplasmic binding protein-like II"/>
    <property type="match status" value="1"/>
</dbReference>
<dbReference type="PROSITE" id="PS50931">
    <property type="entry name" value="HTH_LYSR"/>
    <property type="match status" value="1"/>
</dbReference>
<keyword evidence="2" id="KW-0805">Transcription regulation</keyword>
<evidence type="ECO:0000256" key="2">
    <source>
        <dbReference type="ARBA" id="ARBA00023015"/>
    </source>
</evidence>
<evidence type="ECO:0000256" key="1">
    <source>
        <dbReference type="ARBA" id="ARBA00009437"/>
    </source>
</evidence>
<keyword evidence="4" id="KW-0010">Activator</keyword>
<evidence type="ECO:0000313" key="8">
    <source>
        <dbReference type="Proteomes" id="UP000244962"/>
    </source>
</evidence>
<dbReference type="InterPro" id="IPR036388">
    <property type="entry name" value="WH-like_DNA-bd_sf"/>
</dbReference>
<accession>A0A2U1TCT5</accession>
<dbReference type="InterPro" id="IPR050176">
    <property type="entry name" value="LTTR"/>
</dbReference>
<dbReference type="NCBIfam" id="NF002964">
    <property type="entry name" value="PRK03635.1"/>
    <property type="match status" value="1"/>
</dbReference>
<protein>
    <submittedName>
        <fullName evidence="7">ArgP/LysG family DNA-binding transcriptional regulator</fullName>
    </submittedName>
</protein>
<comment type="caution">
    <text evidence="7">The sequence shown here is derived from an EMBL/GenBank/DDBJ whole genome shotgun (WGS) entry which is preliminary data.</text>
</comment>
<dbReference type="GO" id="GO:0003677">
    <property type="term" value="F:DNA binding"/>
    <property type="evidence" value="ECO:0007669"/>
    <property type="project" value="UniProtKB-KW"/>
</dbReference>
<sequence length="299" mass="32432">MDTLQLQALAAAVDGGTFDAAARTLSVTPSAISQRIRALENSVGGVLVRRTKPITVTPMGSTYLRLARQIAALSEEAAAETSREVAATWPTVSLAINGDSLATWVMPALAELASEFLFDIHREDEDHSAQLLRDGTVMAAITTQARPVQGCTSTPLGVMRYRPMASRAFIDRWFSNGTDAASLAVAPVVIFDAKDDLQHRYLRRFSGAELAPPQHFVPGSADFAEAVRLGFGWGMLPDQQSRELESRGELVELDAGRPVDVTLHWQQWALQMSSLSRVAEVMSEVARRELGGSRRSPSA</sequence>
<dbReference type="InterPro" id="IPR017685">
    <property type="entry name" value="ArgP"/>
</dbReference>
<evidence type="ECO:0000313" key="7">
    <source>
        <dbReference type="EMBL" id="PWC06620.1"/>
    </source>
</evidence>
<keyword evidence="5" id="KW-0804">Transcription</keyword>
<dbReference type="InterPro" id="IPR005119">
    <property type="entry name" value="LysR_subst-bd"/>
</dbReference>
<dbReference type="PANTHER" id="PTHR30579">
    <property type="entry name" value="TRANSCRIPTIONAL REGULATOR"/>
    <property type="match status" value="1"/>
</dbReference>
<gene>
    <name evidence="7" type="ORF">DF223_10140</name>
</gene>
<evidence type="ECO:0000256" key="5">
    <source>
        <dbReference type="ARBA" id="ARBA00023163"/>
    </source>
</evidence>
<keyword evidence="3 7" id="KW-0238">DNA-binding</keyword>